<evidence type="ECO:0000313" key="1">
    <source>
        <dbReference type="EMBL" id="AKJ30665.1"/>
    </source>
</evidence>
<dbReference type="RefSeq" id="WP_047195983.1">
    <property type="nucleotide sequence ID" value="NZ_CP011371.1"/>
</dbReference>
<dbReference type="KEGG" id="pbh:AAW51_3974"/>
<protein>
    <submittedName>
        <fullName evidence="1">Topoisomerase IA</fullName>
    </submittedName>
</protein>
<name>A0A0G3BVW0_9BURK</name>
<dbReference type="OrthoDB" id="6057621at2"/>
<dbReference type="GO" id="GO:0016853">
    <property type="term" value="F:isomerase activity"/>
    <property type="evidence" value="ECO:0007669"/>
    <property type="project" value="UniProtKB-KW"/>
</dbReference>
<accession>A0A0G3BVW0</accession>
<keyword evidence="1" id="KW-0413">Isomerase</keyword>
<dbReference type="EMBL" id="CP011371">
    <property type="protein sequence ID" value="AKJ30665.1"/>
    <property type="molecule type" value="Genomic_DNA"/>
</dbReference>
<dbReference type="STRING" id="413882.AAW51_3974"/>
<organism evidence="1 2">
    <name type="scientific">Caldimonas brevitalea</name>
    <dbReference type="NCBI Taxonomy" id="413882"/>
    <lineage>
        <taxon>Bacteria</taxon>
        <taxon>Pseudomonadati</taxon>
        <taxon>Pseudomonadota</taxon>
        <taxon>Betaproteobacteria</taxon>
        <taxon>Burkholderiales</taxon>
        <taxon>Sphaerotilaceae</taxon>
        <taxon>Caldimonas</taxon>
    </lineage>
</organism>
<keyword evidence="2" id="KW-1185">Reference proteome</keyword>
<reference evidence="1 2" key="1">
    <citation type="submission" date="2015-05" db="EMBL/GenBank/DDBJ databases">
        <authorList>
            <person name="Tang B."/>
            <person name="Yu Y."/>
        </authorList>
    </citation>
    <scope>NUCLEOTIDE SEQUENCE [LARGE SCALE GENOMIC DNA]</scope>
    <source>
        <strain evidence="1 2">DSM 7029</strain>
    </source>
</reference>
<gene>
    <name evidence="1" type="ORF">AAW51_3974</name>
</gene>
<sequence>MNQQAKIDRQKNGTAGFYGAMGEPAPAAWPIAMTVVAKTTAQPEEAVQAFLNSEYGWSFAEDTLDWLFAGLSLTDALQTVADRWMSRCVQIDAFRDWEVAADTPSLTGYVMVTGAEERAA</sequence>
<dbReference type="Proteomes" id="UP000035352">
    <property type="component" value="Chromosome"/>
</dbReference>
<dbReference type="AlphaFoldDB" id="A0A0G3BVW0"/>
<proteinExistence type="predicted"/>
<evidence type="ECO:0000313" key="2">
    <source>
        <dbReference type="Proteomes" id="UP000035352"/>
    </source>
</evidence>